<keyword evidence="2 10" id="KW-0812">Transmembrane</keyword>
<dbReference type="InterPro" id="IPR015919">
    <property type="entry name" value="Cadherin-like_sf"/>
</dbReference>
<dbReference type="SUPFAM" id="SSF49313">
    <property type="entry name" value="Cadherin-like"/>
    <property type="match status" value="6"/>
</dbReference>
<feature type="region of interest" description="Disordered" evidence="9">
    <location>
        <begin position="799"/>
        <end position="837"/>
    </location>
</feature>
<dbReference type="GO" id="GO:0005886">
    <property type="term" value="C:plasma membrane"/>
    <property type="evidence" value="ECO:0007669"/>
    <property type="project" value="InterPro"/>
</dbReference>
<evidence type="ECO:0000256" key="1">
    <source>
        <dbReference type="ARBA" id="ARBA00004167"/>
    </source>
</evidence>
<feature type="domain" description="Cadherin" evidence="11">
    <location>
        <begin position="253"/>
        <end position="353"/>
    </location>
</feature>
<keyword evidence="4 8" id="KW-0106">Calcium</keyword>
<reference evidence="13" key="1">
    <citation type="submission" date="2025-08" db="UniProtKB">
        <authorList>
            <consortium name="RefSeq"/>
        </authorList>
    </citation>
    <scope>IDENTIFICATION</scope>
    <source>
        <tissue evidence="13">Sperm</tissue>
    </source>
</reference>
<feature type="domain" description="Cadherin" evidence="11">
    <location>
        <begin position="569"/>
        <end position="686"/>
    </location>
</feature>
<dbReference type="PANTHER" id="PTHR24028">
    <property type="entry name" value="CADHERIN-87A"/>
    <property type="match status" value="1"/>
</dbReference>
<evidence type="ECO:0000256" key="8">
    <source>
        <dbReference type="PROSITE-ProRule" id="PRU00043"/>
    </source>
</evidence>
<feature type="transmembrane region" description="Helical" evidence="10">
    <location>
        <begin position="709"/>
        <end position="731"/>
    </location>
</feature>
<feature type="compositionally biased region" description="Basic and acidic residues" evidence="9">
    <location>
        <begin position="1034"/>
        <end position="1066"/>
    </location>
</feature>
<evidence type="ECO:0000256" key="6">
    <source>
        <dbReference type="ARBA" id="ARBA00023136"/>
    </source>
</evidence>
<dbReference type="GO" id="GO:0007156">
    <property type="term" value="P:homophilic cell adhesion via plasma membrane adhesion molecules"/>
    <property type="evidence" value="ECO:0007669"/>
    <property type="project" value="InterPro"/>
</dbReference>
<sequence length="1285" mass="138794">MMERRKKRPTSYDLLKILIFTLIGFAKEGDGILTFGSNLPKIVTLQENSAPMATVYTFTVISTNALSSAGPIFFNPNPASHPFVISPSGSTTPAPVSYTYRVAVSSNSPVLDYESQSFYTLPIYVSDINGISVMDILTVNITDVNEAPEFLDSLGLQTLTLYVPENSNIYVLYQVLVWDPDSDVCTFVCSPNTDFDITSLGELTTKRPFDYETDFTNYTLKIIVSDGRGLSVTGTVLIFIENINDNSPSFTNVSQAHNITIPEELALSTLITTLSATDVDNLGLLSFSIDTATGYLSVDAATGEVMLSKRMNLEGNCPPLLLFTITVCDDGNNCDISTLRVTVTDINDNPPVCVAPYSININENQVATSVLTNVICTDIDLTAVNQAFTFSMNNVGPAASNLAISATGVIELTSGTFDYENLVNLFNGYTYLLTVVATNTAPPFLSATVTVYLRIIPVNEFTPQFSQPTYQFVIAETASAGAILGQVKATDQDFILNDITYRLWGPGVGRFLIEPTGNIKAITKLDYELVQRYELVAEAVDGDPFFPKTATVTVTVIVVEENDEPPVCNPLLARLTLTDAVTVGTNIQGFALTCTDSDSAADELRYDISSGNINNHFGFSPTRGSNSPRLLLMRSFDYKGQVDMVQNFRLEVHVIDDNKRNVSAQTGTAIILVTVVRTGTTARPLTALSDKPGVVLRRTSVNTYDWSQWYVPFLITLGSLLLAGLLAFLLYRLFKSKAFRSCLRSCCSSRNKPARLPLVKAAEKKKVEFVQEITKINTVFDGEAIDPVTGKTYEYNSTSGARRWKETSAQAPPPAPAKTPAPAAASKGTAPAPTAAQAAIPGKAPAAPAAAAPAAAAAAAPAAAAAVPPAVSLIFITRFPYYRWTPPSIVFCLDTYCGEVVQLPPVVLGTFGDDPAKPTVMAYGHLDVQPARKDDGWDSDPYMLTEKDDATDDRCLRWAPSAPPRPGSFQHKGHDNVPKLGSDAQVMRRRRRTGRTLPQGLFPKALPQGLFPKDSSPKALPQGLFPKDSPPRLSPKDSPPRLSPKDSPPRLSPKDSSPRLFPKDSPPRLSPIASPVLTFRLRPCGTHPQVIKVLLRCQDTPQQMHTTPHTLHTCRVIPSQDTLPTMHIPQIPMLAQHPLREHIPKCKCLGIQVKATRFVTHKPMQTTTHKPQYTMCINMCQPLATITTGPIVEGFLGSFTRSPMGLGSTTGTMATKSSTMGTKSSTMAMKSTMCMKSTMGTATTGTATTGMATTGTATTGTATATTGTGTATEVKKINQHTSSCD</sequence>
<evidence type="ECO:0000256" key="2">
    <source>
        <dbReference type="ARBA" id="ARBA00022692"/>
    </source>
</evidence>
<dbReference type="InterPro" id="IPR020894">
    <property type="entry name" value="Cadherin_CS"/>
</dbReference>
<dbReference type="PROSITE" id="PS00232">
    <property type="entry name" value="CADHERIN_1"/>
    <property type="match status" value="1"/>
</dbReference>
<keyword evidence="3" id="KW-0677">Repeat</keyword>
<feature type="domain" description="Cadherin" evidence="11">
    <location>
        <begin position="353"/>
        <end position="465"/>
    </location>
</feature>
<proteinExistence type="predicted"/>
<keyword evidence="7" id="KW-0325">Glycoprotein</keyword>
<evidence type="ECO:0000256" key="10">
    <source>
        <dbReference type="SAM" id="Phobius"/>
    </source>
</evidence>
<dbReference type="CDD" id="cd11304">
    <property type="entry name" value="Cadherin_repeat"/>
    <property type="match status" value="6"/>
</dbReference>
<dbReference type="InterPro" id="IPR002126">
    <property type="entry name" value="Cadherin-like_dom"/>
</dbReference>
<dbReference type="PRINTS" id="PR00205">
    <property type="entry name" value="CADHERIN"/>
</dbReference>
<dbReference type="SUPFAM" id="SSF53187">
    <property type="entry name" value="Zn-dependent exopeptidases"/>
    <property type="match status" value="1"/>
</dbReference>
<evidence type="ECO:0000256" key="9">
    <source>
        <dbReference type="SAM" id="MobiDB-lite"/>
    </source>
</evidence>
<gene>
    <name evidence="13" type="primary">LOC116942255</name>
</gene>
<dbReference type="SMART" id="SM00112">
    <property type="entry name" value="CA"/>
    <property type="match status" value="5"/>
</dbReference>
<keyword evidence="12" id="KW-1185">Reference proteome</keyword>
<name>A0AAJ7WTR4_PETMA</name>
<dbReference type="KEGG" id="pmrn:116942255"/>
<evidence type="ECO:0000256" key="4">
    <source>
        <dbReference type="ARBA" id="ARBA00022837"/>
    </source>
</evidence>
<dbReference type="InterPro" id="IPR050174">
    <property type="entry name" value="Protocadherin/Cadherin-CA"/>
</dbReference>
<accession>A0AAJ7WTR4</accession>
<dbReference type="Proteomes" id="UP001318040">
    <property type="component" value="Chromosome 14"/>
</dbReference>
<feature type="domain" description="Cadherin" evidence="11">
    <location>
        <begin position="466"/>
        <end position="568"/>
    </location>
</feature>
<feature type="domain" description="Cadherin" evidence="11">
    <location>
        <begin position="115"/>
        <end position="250"/>
    </location>
</feature>
<evidence type="ECO:0000313" key="12">
    <source>
        <dbReference type="Proteomes" id="UP001318040"/>
    </source>
</evidence>
<keyword evidence="5 10" id="KW-1133">Transmembrane helix</keyword>
<dbReference type="RefSeq" id="XP_032809841.1">
    <property type="nucleotide sequence ID" value="XM_032953950.1"/>
</dbReference>
<dbReference type="Gene3D" id="2.60.40.60">
    <property type="entry name" value="Cadherins"/>
    <property type="match status" value="6"/>
</dbReference>
<comment type="subcellular location">
    <subcellularLocation>
        <location evidence="1">Membrane</location>
        <topology evidence="1">Single-pass membrane protein</topology>
    </subcellularLocation>
</comment>
<dbReference type="PANTHER" id="PTHR24028:SF262">
    <property type="entry name" value="CADHERIN-RELATED FAMILY MEMBER 3"/>
    <property type="match status" value="1"/>
</dbReference>
<feature type="compositionally biased region" description="Low complexity" evidence="9">
    <location>
        <begin position="820"/>
        <end position="837"/>
    </location>
</feature>
<dbReference type="GO" id="GO:0005509">
    <property type="term" value="F:calcium ion binding"/>
    <property type="evidence" value="ECO:0007669"/>
    <property type="project" value="UniProtKB-UniRule"/>
</dbReference>
<dbReference type="PROSITE" id="PS50268">
    <property type="entry name" value="CADHERIN_2"/>
    <property type="match status" value="5"/>
</dbReference>
<evidence type="ECO:0000256" key="7">
    <source>
        <dbReference type="ARBA" id="ARBA00023180"/>
    </source>
</evidence>
<dbReference type="Gene3D" id="3.40.630.10">
    <property type="entry name" value="Zn peptidases"/>
    <property type="match status" value="1"/>
</dbReference>
<evidence type="ECO:0000313" key="13">
    <source>
        <dbReference type="RefSeq" id="XP_032809841.1"/>
    </source>
</evidence>
<organism evidence="12 13">
    <name type="scientific">Petromyzon marinus</name>
    <name type="common">Sea lamprey</name>
    <dbReference type="NCBI Taxonomy" id="7757"/>
    <lineage>
        <taxon>Eukaryota</taxon>
        <taxon>Metazoa</taxon>
        <taxon>Chordata</taxon>
        <taxon>Craniata</taxon>
        <taxon>Vertebrata</taxon>
        <taxon>Cyclostomata</taxon>
        <taxon>Hyperoartia</taxon>
        <taxon>Petromyzontiformes</taxon>
        <taxon>Petromyzontidae</taxon>
        <taxon>Petromyzon</taxon>
    </lineage>
</organism>
<protein>
    <submittedName>
        <fullName evidence="13">Cadherin-related family member 3-like</fullName>
    </submittedName>
</protein>
<evidence type="ECO:0000256" key="5">
    <source>
        <dbReference type="ARBA" id="ARBA00022989"/>
    </source>
</evidence>
<keyword evidence="6 10" id="KW-0472">Membrane</keyword>
<evidence type="ECO:0000256" key="3">
    <source>
        <dbReference type="ARBA" id="ARBA00022737"/>
    </source>
</evidence>
<evidence type="ECO:0000259" key="11">
    <source>
        <dbReference type="PROSITE" id="PS50268"/>
    </source>
</evidence>
<feature type="region of interest" description="Disordered" evidence="9">
    <location>
        <begin position="958"/>
        <end position="1071"/>
    </location>
</feature>
<dbReference type="Pfam" id="PF00028">
    <property type="entry name" value="Cadherin"/>
    <property type="match status" value="1"/>
</dbReference>